<accession>A0A0A8ZU08</accession>
<reference evidence="1" key="2">
    <citation type="journal article" date="2015" name="Data Brief">
        <title>Shoot transcriptome of the giant reed, Arundo donax.</title>
        <authorList>
            <person name="Barrero R.A."/>
            <person name="Guerrero F.D."/>
            <person name="Moolhuijzen P."/>
            <person name="Goolsby J.A."/>
            <person name="Tidwell J."/>
            <person name="Bellgard S.E."/>
            <person name="Bellgard M.I."/>
        </authorList>
    </citation>
    <scope>NUCLEOTIDE SEQUENCE</scope>
    <source>
        <tissue evidence="1">Shoot tissue taken approximately 20 cm above the soil surface</tissue>
    </source>
</reference>
<dbReference type="AlphaFoldDB" id="A0A0A8ZU08"/>
<sequence>MPIIGRLNFQSILKSACFMLLFVNASLYSVLRTEHFMCL</sequence>
<dbReference type="EMBL" id="GBRH01259573">
    <property type="protein sequence ID" value="JAD38322.1"/>
    <property type="molecule type" value="Transcribed_RNA"/>
</dbReference>
<organism evidence="1">
    <name type="scientific">Arundo donax</name>
    <name type="common">Giant reed</name>
    <name type="synonym">Donax arundinaceus</name>
    <dbReference type="NCBI Taxonomy" id="35708"/>
    <lineage>
        <taxon>Eukaryota</taxon>
        <taxon>Viridiplantae</taxon>
        <taxon>Streptophyta</taxon>
        <taxon>Embryophyta</taxon>
        <taxon>Tracheophyta</taxon>
        <taxon>Spermatophyta</taxon>
        <taxon>Magnoliopsida</taxon>
        <taxon>Liliopsida</taxon>
        <taxon>Poales</taxon>
        <taxon>Poaceae</taxon>
        <taxon>PACMAD clade</taxon>
        <taxon>Arundinoideae</taxon>
        <taxon>Arundineae</taxon>
        <taxon>Arundo</taxon>
    </lineage>
</organism>
<reference evidence="1" key="1">
    <citation type="submission" date="2014-09" db="EMBL/GenBank/DDBJ databases">
        <authorList>
            <person name="Magalhaes I.L.F."/>
            <person name="Oliveira U."/>
            <person name="Santos F.R."/>
            <person name="Vidigal T.H.D.A."/>
            <person name="Brescovit A.D."/>
            <person name="Santos A.J."/>
        </authorList>
    </citation>
    <scope>NUCLEOTIDE SEQUENCE</scope>
    <source>
        <tissue evidence="1">Shoot tissue taken approximately 20 cm above the soil surface</tissue>
    </source>
</reference>
<proteinExistence type="predicted"/>
<name>A0A0A8ZU08_ARUDO</name>
<protein>
    <submittedName>
        <fullName evidence="1">Uncharacterized protein</fullName>
    </submittedName>
</protein>
<evidence type="ECO:0000313" key="1">
    <source>
        <dbReference type="EMBL" id="JAD38322.1"/>
    </source>
</evidence>